<evidence type="ECO:0000313" key="1">
    <source>
        <dbReference type="EMBL" id="KAE8371150.1"/>
    </source>
</evidence>
<dbReference type="EMBL" id="ML736469">
    <property type="protein sequence ID" value="KAE8371150.1"/>
    <property type="molecule type" value="Genomic_DNA"/>
</dbReference>
<name>A0A5N7AQX1_9EURO</name>
<accession>A0A5N7AQX1</accession>
<dbReference type="Proteomes" id="UP000326198">
    <property type="component" value="Unassembled WGS sequence"/>
</dbReference>
<gene>
    <name evidence="1" type="ORF">BDV26DRAFT_303115</name>
</gene>
<proteinExistence type="predicted"/>
<protein>
    <submittedName>
        <fullName evidence="1">Uncharacterized protein</fullName>
    </submittedName>
</protein>
<organism evidence="1 2">
    <name type="scientific">Aspergillus bertholletiae</name>
    <dbReference type="NCBI Taxonomy" id="1226010"/>
    <lineage>
        <taxon>Eukaryota</taxon>
        <taxon>Fungi</taxon>
        <taxon>Dikarya</taxon>
        <taxon>Ascomycota</taxon>
        <taxon>Pezizomycotina</taxon>
        <taxon>Eurotiomycetes</taxon>
        <taxon>Eurotiomycetidae</taxon>
        <taxon>Eurotiales</taxon>
        <taxon>Aspergillaceae</taxon>
        <taxon>Aspergillus</taxon>
        <taxon>Aspergillus subgen. Circumdati</taxon>
    </lineage>
</organism>
<dbReference type="OrthoDB" id="76567at2759"/>
<reference evidence="1 2" key="1">
    <citation type="submission" date="2019-04" db="EMBL/GenBank/DDBJ databases">
        <title>Friends and foes A comparative genomics studyof 23 Aspergillus species from section Flavi.</title>
        <authorList>
            <consortium name="DOE Joint Genome Institute"/>
            <person name="Kjaerbolling I."/>
            <person name="Vesth T."/>
            <person name="Frisvad J.C."/>
            <person name="Nybo J.L."/>
            <person name="Theobald S."/>
            <person name="Kildgaard S."/>
            <person name="Isbrandt T."/>
            <person name="Kuo A."/>
            <person name="Sato A."/>
            <person name="Lyhne E.K."/>
            <person name="Kogle M.E."/>
            <person name="Wiebenga A."/>
            <person name="Kun R.S."/>
            <person name="Lubbers R.J."/>
            <person name="Makela M.R."/>
            <person name="Barry K."/>
            <person name="Chovatia M."/>
            <person name="Clum A."/>
            <person name="Daum C."/>
            <person name="Haridas S."/>
            <person name="He G."/>
            <person name="LaButti K."/>
            <person name="Lipzen A."/>
            <person name="Mondo S."/>
            <person name="Riley R."/>
            <person name="Salamov A."/>
            <person name="Simmons B.A."/>
            <person name="Magnuson J.K."/>
            <person name="Henrissat B."/>
            <person name="Mortensen U.H."/>
            <person name="Larsen T.O."/>
            <person name="Devries R.P."/>
            <person name="Grigoriev I.V."/>
            <person name="Machida M."/>
            <person name="Baker S.E."/>
            <person name="Andersen M.R."/>
        </authorList>
    </citation>
    <scope>NUCLEOTIDE SEQUENCE [LARGE SCALE GENOMIC DNA]</scope>
    <source>
        <strain evidence="1 2">IBT 29228</strain>
    </source>
</reference>
<dbReference type="AlphaFoldDB" id="A0A5N7AQX1"/>
<sequence>MTRPNLAFQEHPLDLYETQNVAVEVYTDLPTVIEVIRQCFESFLTGGEQYRVITQVSSDDRLEFNKWRACTQPQTFLVREFPYDNVIVIKFKSPLYEQVSQTMYQRFYVRKYQQYHGLPSDLLACAGPTVYTLPNGLQLEAEQSYVPLATREPDSYPSLIMEFGDTASLDALQADARLWLEGTSGVIRFVLVVAFSDEPQEIVFECWEYRDGIAECIHEVSVDYASGRVRHAPLMIPLVLIFDKIPDLPGITEDATIAFSDDDLVRLMRGTVHRETS</sequence>
<keyword evidence="2" id="KW-1185">Reference proteome</keyword>
<evidence type="ECO:0000313" key="2">
    <source>
        <dbReference type="Proteomes" id="UP000326198"/>
    </source>
</evidence>